<protein>
    <recommendedName>
        <fullName evidence="2">DUF3499 family protein</fullName>
    </recommendedName>
</protein>
<reference evidence="1" key="1">
    <citation type="submission" date="2014-05" db="EMBL/GenBank/DDBJ databases">
        <title>Key roles for freshwater Actinobacteria revealed by deep metagenomic sequencing.</title>
        <authorList>
            <person name="Ghai R."/>
            <person name="Mizuno C.M."/>
            <person name="Picazo A."/>
            <person name="Camacho A."/>
            <person name="Rodriguez-Valera F."/>
        </authorList>
    </citation>
    <scope>NUCLEOTIDE SEQUENCE</scope>
</reference>
<evidence type="ECO:0008006" key="2">
    <source>
        <dbReference type="Google" id="ProtNLM"/>
    </source>
</evidence>
<sequence>MSSLKVGRACSRASCRRMATMTLTYIYAESTAVVGPLATYSEPHAYDLCEIHAERLTVPNGWEVIRAEISNNQSGPSNDDLMAIADAVREVAAAPVAERNSSAATLAASTEHIGRRGHLRAVPNK</sequence>
<evidence type="ECO:0000313" key="1">
    <source>
        <dbReference type="EMBL" id="KGA19948.1"/>
    </source>
</evidence>
<dbReference type="EMBL" id="JNSK01000007">
    <property type="protein sequence ID" value="KGA19948.1"/>
    <property type="molecule type" value="Genomic_DNA"/>
</dbReference>
<comment type="caution">
    <text evidence="1">The sequence shown here is derived from an EMBL/GenBank/DDBJ whole genome shotgun (WGS) entry which is preliminary data.</text>
</comment>
<dbReference type="InterPro" id="IPR021888">
    <property type="entry name" value="DUF3499"/>
</dbReference>
<dbReference type="AlphaFoldDB" id="A0A094SN30"/>
<dbReference type="Pfam" id="PF12005">
    <property type="entry name" value="DUF3499"/>
    <property type="match status" value="1"/>
</dbReference>
<proteinExistence type="predicted"/>
<name>A0A094SN30_9ZZZZ</name>
<accession>A0A094SN30</accession>
<organism evidence="1">
    <name type="scientific">freshwater metagenome</name>
    <dbReference type="NCBI Taxonomy" id="449393"/>
    <lineage>
        <taxon>unclassified sequences</taxon>
        <taxon>metagenomes</taxon>
        <taxon>ecological metagenomes</taxon>
    </lineage>
</organism>
<gene>
    <name evidence="1" type="ORF">GM50_3720</name>
</gene>